<dbReference type="NCBIfam" id="NF004750">
    <property type="entry name" value="PRK06080.1-2"/>
    <property type="match status" value="1"/>
</dbReference>
<evidence type="ECO:0000256" key="1">
    <source>
        <dbReference type="ARBA" id="ARBA00004141"/>
    </source>
</evidence>
<dbReference type="HAMAP" id="MF_01937">
    <property type="entry name" value="MenA_1"/>
    <property type="match status" value="1"/>
</dbReference>
<evidence type="ECO:0000256" key="5">
    <source>
        <dbReference type="ARBA" id="ARBA00022692"/>
    </source>
</evidence>
<dbReference type="Gene3D" id="1.10.357.140">
    <property type="entry name" value="UbiA prenyltransferase"/>
    <property type="match status" value="1"/>
</dbReference>
<evidence type="ECO:0000256" key="8">
    <source>
        <dbReference type="HAMAP-Rule" id="MF_01937"/>
    </source>
</evidence>
<feature type="transmembrane region" description="Helical" evidence="8">
    <location>
        <begin position="180"/>
        <end position="197"/>
    </location>
</feature>
<dbReference type="Proteomes" id="UP001203607">
    <property type="component" value="Unassembled WGS sequence"/>
</dbReference>
<dbReference type="EC" id="2.5.1.74" evidence="8 9"/>
<dbReference type="PIRSF" id="PIRSF005355">
    <property type="entry name" value="UBIAD1"/>
    <property type="match status" value="1"/>
</dbReference>
<dbReference type="Gene3D" id="1.20.120.1780">
    <property type="entry name" value="UbiA prenyltransferase"/>
    <property type="match status" value="1"/>
</dbReference>
<dbReference type="InterPro" id="IPR004657">
    <property type="entry name" value="MenA"/>
</dbReference>
<organism evidence="10 11">
    <name type="scientific">Flagellimonas spongiicola</name>
    <dbReference type="NCBI Taxonomy" id="2942208"/>
    <lineage>
        <taxon>Bacteria</taxon>
        <taxon>Pseudomonadati</taxon>
        <taxon>Bacteroidota</taxon>
        <taxon>Flavobacteriia</taxon>
        <taxon>Flavobacteriales</taxon>
        <taxon>Flavobacteriaceae</taxon>
        <taxon>Flagellimonas</taxon>
    </lineage>
</organism>
<dbReference type="GO" id="GO:0046428">
    <property type="term" value="F:1,4-dihydroxy-2-naphthoate polyprenyltransferase activity"/>
    <property type="evidence" value="ECO:0007669"/>
    <property type="project" value="UniProtKB-EC"/>
</dbReference>
<name>A0ABT0PQ93_9FLAO</name>
<dbReference type="NCBIfam" id="TIGR00751">
    <property type="entry name" value="menA"/>
    <property type="match status" value="1"/>
</dbReference>
<comment type="catalytic activity">
    <reaction evidence="8">
        <text>an all-trans-polyprenyl diphosphate + 1,4-dihydroxy-2-naphthoate + H(+) = a 2-demethylmenaquinol + CO2 + diphosphate</text>
        <dbReference type="Rhea" id="RHEA:26478"/>
        <dbReference type="Rhea" id="RHEA-COMP:9563"/>
        <dbReference type="Rhea" id="RHEA-COMP:9564"/>
        <dbReference type="ChEBI" id="CHEBI:11173"/>
        <dbReference type="ChEBI" id="CHEBI:15378"/>
        <dbReference type="ChEBI" id="CHEBI:16526"/>
        <dbReference type="ChEBI" id="CHEBI:33019"/>
        <dbReference type="ChEBI" id="CHEBI:55437"/>
        <dbReference type="ChEBI" id="CHEBI:58914"/>
        <dbReference type="EC" id="2.5.1.74"/>
    </reaction>
</comment>
<sequence length="302" mass="33617">MGNIKAWIQAARLRTLPLSLSGIIVGTALASFHGYFNSTIFILALLTTIAFQITSNFANDYGDGVKGTDNEDRIGPARALQSGTISRKDLKTGIIIAVALSLILALALIYVAFGIENLKYILLFSILGIFSIWAAIKYTMGSNPYGYKGLGDVFVFFFFGLLGVLGSLFLYTKFLNWESILPAGAIGLMCVGVLNLNNLRDIVSDKKHGKNTLVVKMGFENGKRYHFFLIIVSFLSFLVFSWLKIDGPFNWFYLLAFVPVFIHLIKVMRTKEPIMLDSELKKLALSTFLLSLLFLISVKFFL</sequence>
<keyword evidence="5 8" id="KW-0812">Transmembrane</keyword>
<comment type="subcellular location">
    <subcellularLocation>
        <location evidence="8">Cell membrane</location>
        <topology evidence="8">Multi-pass membrane protein</topology>
    </subcellularLocation>
    <subcellularLocation>
        <location evidence="1">Membrane</location>
        <topology evidence="1">Multi-pass membrane protein</topology>
    </subcellularLocation>
</comment>
<feature type="transmembrane region" description="Helical" evidence="8">
    <location>
        <begin position="94"/>
        <end position="115"/>
    </location>
</feature>
<keyword evidence="4 8" id="KW-0808">Transferase</keyword>
<feature type="transmembrane region" description="Helical" evidence="8">
    <location>
        <begin position="225"/>
        <end position="245"/>
    </location>
</feature>
<comment type="function">
    <text evidence="8">Conversion of 1,4-dihydroxy-2-naphthoate (DHNA) to demethylmenaquinone (DMK).</text>
</comment>
<evidence type="ECO:0000256" key="3">
    <source>
        <dbReference type="ARBA" id="ARBA00022475"/>
    </source>
</evidence>
<keyword evidence="7 8" id="KW-0472">Membrane</keyword>
<dbReference type="EMBL" id="JAMFMA010000001">
    <property type="protein sequence ID" value="MCL6273563.1"/>
    <property type="molecule type" value="Genomic_DNA"/>
</dbReference>
<comment type="similarity">
    <text evidence="8">Belongs to the MenA family. Type 1 subfamily.</text>
</comment>
<keyword evidence="6 8" id="KW-1133">Transmembrane helix</keyword>
<dbReference type="InterPro" id="IPR044878">
    <property type="entry name" value="UbiA_sf"/>
</dbReference>
<evidence type="ECO:0000256" key="2">
    <source>
        <dbReference type="ARBA" id="ARBA00022428"/>
    </source>
</evidence>
<gene>
    <name evidence="8" type="primary">menA</name>
    <name evidence="10" type="ORF">M3P19_06045</name>
</gene>
<keyword evidence="2 8" id="KW-0474">Menaquinone biosynthesis</keyword>
<evidence type="ECO:0000256" key="7">
    <source>
        <dbReference type="ARBA" id="ARBA00023136"/>
    </source>
</evidence>
<keyword evidence="11" id="KW-1185">Reference proteome</keyword>
<dbReference type="Pfam" id="PF01040">
    <property type="entry name" value="UbiA"/>
    <property type="match status" value="1"/>
</dbReference>
<dbReference type="PANTHER" id="PTHR13929">
    <property type="entry name" value="1,4-DIHYDROXY-2-NAPHTHOATE OCTAPRENYLTRANSFERASE"/>
    <property type="match status" value="1"/>
</dbReference>
<dbReference type="InterPro" id="IPR000537">
    <property type="entry name" value="UbiA_prenyltransferase"/>
</dbReference>
<proteinExistence type="inferred from homology"/>
<evidence type="ECO:0000256" key="4">
    <source>
        <dbReference type="ARBA" id="ARBA00022679"/>
    </source>
</evidence>
<evidence type="ECO:0000313" key="11">
    <source>
        <dbReference type="Proteomes" id="UP001203607"/>
    </source>
</evidence>
<protein>
    <recommendedName>
        <fullName evidence="8 9">1,4-dihydroxy-2-naphthoate octaprenyltransferase</fullName>
        <shortName evidence="8">DHNA-octaprenyltransferase</shortName>
        <ecNumber evidence="8 9">2.5.1.74</ecNumber>
    </recommendedName>
</protein>
<evidence type="ECO:0000256" key="9">
    <source>
        <dbReference type="NCBIfam" id="TIGR00751"/>
    </source>
</evidence>
<evidence type="ECO:0000256" key="6">
    <source>
        <dbReference type="ARBA" id="ARBA00022989"/>
    </source>
</evidence>
<feature type="transmembrane region" description="Helical" evidence="8">
    <location>
        <begin position="153"/>
        <end position="174"/>
    </location>
</feature>
<feature type="transmembrane region" description="Helical" evidence="8">
    <location>
        <begin position="251"/>
        <end position="268"/>
    </location>
</feature>
<reference evidence="10 11" key="1">
    <citation type="submission" date="2022-05" db="EMBL/GenBank/DDBJ databases">
        <authorList>
            <person name="Park J.-S."/>
        </authorList>
    </citation>
    <scope>NUCLEOTIDE SEQUENCE [LARGE SCALE GENOMIC DNA]</scope>
    <source>
        <strain evidence="10 11">2012CJ35-5</strain>
    </source>
</reference>
<dbReference type="InterPro" id="IPR026046">
    <property type="entry name" value="UBIAD1"/>
</dbReference>
<comment type="pathway">
    <text evidence="8">Quinol/quinone metabolism; menaquinone biosynthesis; menaquinol from 1,4-dihydroxy-2-naphthoate: step 1/2.</text>
</comment>
<feature type="transmembrane region" description="Helical" evidence="8">
    <location>
        <begin position="121"/>
        <end position="141"/>
    </location>
</feature>
<evidence type="ECO:0000313" key="10">
    <source>
        <dbReference type="EMBL" id="MCL6273563.1"/>
    </source>
</evidence>
<accession>A0ABT0PQ93</accession>
<feature type="transmembrane region" description="Helical" evidence="8">
    <location>
        <begin position="280"/>
        <end position="301"/>
    </location>
</feature>
<dbReference type="RefSeq" id="WP_249656736.1">
    <property type="nucleotide sequence ID" value="NZ_JAMFMA010000001.1"/>
</dbReference>
<dbReference type="CDD" id="cd13962">
    <property type="entry name" value="PT_UbiA_UBIAD1"/>
    <property type="match status" value="1"/>
</dbReference>
<feature type="transmembrane region" description="Helical" evidence="8">
    <location>
        <begin position="40"/>
        <end position="58"/>
    </location>
</feature>
<dbReference type="PANTHER" id="PTHR13929:SF0">
    <property type="entry name" value="UBIA PRENYLTRANSFERASE DOMAIN-CONTAINING PROTEIN 1"/>
    <property type="match status" value="1"/>
</dbReference>
<keyword evidence="3 8" id="KW-1003">Cell membrane</keyword>
<comment type="caution">
    <text evidence="10">The sequence shown here is derived from an EMBL/GenBank/DDBJ whole genome shotgun (WGS) entry which is preliminary data.</text>
</comment>